<gene>
    <name evidence="2" type="ORF">AK812_SmicGene8402</name>
</gene>
<comment type="caution">
    <text evidence="2">The sequence shown here is derived from an EMBL/GenBank/DDBJ whole genome shotgun (WGS) entry which is preliminary data.</text>
</comment>
<feature type="region of interest" description="Disordered" evidence="1">
    <location>
        <begin position="1"/>
        <end position="21"/>
    </location>
</feature>
<feature type="compositionally biased region" description="Polar residues" evidence="1">
    <location>
        <begin position="1"/>
        <end position="11"/>
    </location>
</feature>
<proteinExistence type="predicted"/>
<evidence type="ECO:0000313" key="3">
    <source>
        <dbReference type="Proteomes" id="UP000186817"/>
    </source>
</evidence>
<dbReference type="AlphaFoldDB" id="A0A1Q9EKZ8"/>
<dbReference type="Proteomes" id="UP000186817">
    <property type="component" value="Unassembled WGS sequence"/>
</dbReference>
<dbReference type="EMBL" id="LSRX01000124">
    <property type="protein sequence ID" value="OLQ08134.1"/>
    <property type="molecule type" value="Genomic_DNA"/>
</dbReference>
<organism evidence="2 3">
    <name type="scientific">Symbiodinium microadriaticum</name>
    <name type="common">Dinoflagellate</name>
    <name type="synonym">Zooxanthella microadriatica</name>
    <dbReference type="NCBI Taxonomy" id="2951"/>
    <lineage>
        <taxon>Eukaryota</taxon>
        <taxon>Sar</taxon>
        <taxon>Alveolata</taxon>
        <taxon>Dinophyceae</taxon>
        <taxon>Suessiales</taxon>
        <taxon>Symbiodiniaceae</taxon>
        <taxon>Symbiodinium</taxon>
    </lineage>
</organism>
<evidence type="ECO:0000313" key="2">
    <source>
        <dbReference type="EMBL" id="OLQ08134.1"/>
    </source>
</evidence>
<feature type="region of interest" description="Disordered" evidence="1">
    <location>
        <begin position="44"/>
        <end position="78"/>
    </location>
</feature>
<evidence type="ECO:0000256" key="1">
    <source>
        <dbReference type="SAM" id="MobiDB-lite"/>
    </source>
</evidence>
<dbReference type="OrthoDB" id="429705at2759"/>
<keyword evidence="3" id="KW-1185">Reference proteome</keyword>
<protein>
    <recommendedName>
        <fullName evidence="4">Protein C10</fullName>
    </recommendedName>
</protein>
<sequence>MANFDQPTAPTSFPVLLGRDRSTKVEIAEREDVIADVKSPLSRELTKATGVHAPTTTRDETPLPQESSQRPASPPKQVSDVLLCKEEALSLQSELMEAFSAPAFQKQLHELGRFHGVGTDACRAALLQLVRSTQVEIIPRFGLQGSQAGIEGMLSAFKSLETDPDIQVNDTAMKELLCLELPFTPVQEVRMVVQRPSTKHRVMDLLRVQLIEFSKSTFQLEVEELKRQASVSDAAGGFYHLPGRPDLALLVQQVLLPQYGFAGSKEGVQDMILHCAPFVKDPDVASLLDRVNDRLGMSSAACERFRDHLVHLA</sequence>
<name>A0A1Q9EKZ8_SYMMI</name>
<reference evidence="2 3" key="1">
    <citation type="submission" date="2016-02" db="EMBL/GenBank/DDBJ databases">
        <title>Genome analysis of coral dinoflagellate symbionts highlights evolutionary adaptations to a symbiotic lifestyle.</title>
        <authorList>
            <person name="Aranda M."/>
            <person name="Li Y."/>
            <person name="Liew Y.J."/>
            <person name="Baumgarten S."/>
            <person name="Simakov O."/>
            <person name="Wilson M."/>
            <person name="Piel J."/>
            <person name="Ashoor H."/>
            <person name="Bougouffa S."/>
            <person name="Bajic V.B."/>
            <person name="Ryu T."/>
            <person name="Ravasi T."/>
            <person name="Bayer T."/>
            <person name="Micklem G."/>
            <person name="Kim H."/>
            <person name="Bhak J."/>
            <person name="Lajeunesse T.C."/>
            <person name="Voolstra C.R."/>
        </authorList>
    </citation>
    <scope>NUCLEOTIDE SEQUENCE [LARGE SCALE GENOMIC DNA]</scope>
    <source>
        <strain evidence="2 3">CCMP2467</strain>
    </source>
</reference>
<evidence type="ECO:0008006" key="4">
    <source>
        <dbReference type="Google" id="ProtNLM"/>
    </source>
</evidence>
<accession>A0A1Q9EKZ8</accession>